<dbReference type="EMBL" id="CM001219">
    <property type="protein sequence ID" value="KEH35302.1"/>
    <property type="molecule type" value="Genomic_DNA"/>
</dbReference>
<keyword evidence="3" id="KW-1185">Reference proteome</keyword>
<dbReference type="EnsemblPlants" id="KEH35302">
    <property type="protein sequence ID" value="KEH35302"/>
    <property type="gene ID" value="MTR_3g087272"/>
</dbReference>
<sequence>MPTEGSSFIDGCQLRPAFKNFSQYKNLAYSNVTFGVPVMDCIKILWIHKPIPYQTNKSQIGKSSLSRF</sequence>
<gene>
    <name evidence="1" type="ordered locus">MTR_3g087272</name>
</gene>
<accession>A0A072V0I0</accession>
<reference evidence="1 3" key="2">
    <citation type="journal article" date="2014" name="BMC Genomics">
        <title>An improved genome release (version Mt4.0) for the model legume Medicago truncatula.</title>
        <authorList>
            <person name="Tang H."/>
            <person name="Krishnakumar V."/>
            <person name="Bidwell S."/>
            <person name="Rosen B."/>
            <person name="Chan A."/>
            <person name="Zhou S."/>
            <person name="Gentzbittel L."/>
            <person name="Childs K.L."/>
            <person name="Yandell M."/>
            <person name="Gundlach H."/>
            <person name="Mayer K.F."/>
            <person name="Schwartz D.C."/>
            <person name="Town C.D."/>
        </authorList>
    </citation>
    <scope>GENOME REANNOTATION</scope>
    <source>
        <strain evidence="1">A17</strain>
        <strain evidence="2 3">cv. Jemalong A17</strain>
    </source>
</reference>
<evidence type="ECO:0000313" key="3">
    <source>
        <dbReference type="Proteomes" id="UP000002051"/>
    </source>
</evidence>
<dbReference type="Proteomes" id="UP000002051">
    <property type="component" value="Chromosome 3"/>
</dbReference>
<protein>
    <submittedName>
        <fullName evidence="1 2">Uncharacterized protein</fullName>
    </submittedName>
</protein>
<name>A0A072V0I0_MEDTR</name>
<organism evidence="1 3">
    <name type="scientific">Medicago truncatula</name>
    <name type="common">Barrel medic</name>
    <name type="synonym">Medicago tribuloides</name>
    <dbReference type="NCBI Taxonomy" id="3880"/>
    <lineage>
        <taxon>Eukaryota</taxon>
        <taxon>Viridiplantae</taxon>
        <taxon>Streptophyta</taxon>
        <taxon>Embryophyta</taxon>
        <taxon>Tracheophyta</taxon>
        <taxon>Spermatophyta</taxon>
        <taxon>Magnoliopsida</taxon>
        <taxon>eudicotyledons</taxon>
        <taxon>Gunneridae</taxon>
        <taxon>Pentapetalae</taxon>
        <taxon>rosids</taxon>
        <taxon>fabids</taxon>
        <taxon>Fabales</taxon>
        <taxon>Fabaceae</taxon>
        <taxon>Papilionoideae</taxon>
        <taxon>50 kb inversion clade</taxon>
        <taxon>NPAAA clade</taxon>
        <taxon>Hologalegina</taxon>
        <taxon>IRL clade</taxon>
        <taxon>Trifolieae</taxon>
        <taxon>Medicago</taxon>
    </lineage>
</organism>
<evidence type="ECO:0000313" key="2">
    <source>
        <dbReference type="EnsemblPlants" id="KEH35302"/>
    </source>
</evidence>
<dbReference type="HOGENOM" id="CLU_2797761_0_0_1"/>
<reference evidence="2" key="3">
    <citation type="submission" date="2015-04" db="UniProtKB">
        <authorList>
            <consortium name="EnsemblPlants"/>
        </authorList>
    </citation>
    <scope>IDENTIFICATION</scope>
    <source>
        <strain evidence="2">cv. Jemalong A17</strain>
    </source>
</reference>
<dbReference type="AlphaFoldDB" id="A0A072V0I0"/>
<evidence type="ECO:0000313" key="1">
    <source>
        <dbReference type="EMBL" id="KEH35302.1"/>
    </source>
</evidence>
<reference evidence="1 3" key="1">
    <citation type="journal article" date="2011" name="Nature">
        <title>The Medicago genome provides insight into the evolution of rhizobial symbioses.</title>
        <authorList>
            <person name="Young N.D."/>
            <person name="Debelle F."/>
            <person name="Oldroyd G.E."/>
            <person name="Geurts R."/>
            <person name="Cannon S.B."/>
            <person name="Udvardi M.K."/>
            <person name="Benedito V.A."/>
            <person name="Mayer K.F."/>
            <person name="Gouzy J."/>
            <person name="Schoof H."/>
            <person name="Van de Peer Y."/>
            <person name="Proost S."/>
            <person name="Cook D.R."/>
            <person name="Meyers B.C."/>
            <person name="Spannagl M."/>
            <person name="Cheung F."/>
            <person name="De Mita S."/>
            <person name="Krishnakumar V."/>
            <person name="Gundlach H."/>
            <person name="Zhou S."/>
            <person name="Mudge J."/>
            <person name="Bharti A.K."/>
            <person name="Murray J.D."/>
            <person name="Naoumkina M.A."/>
            <person name="Rosen B."/>
            <person name="Silverstein K.A."/>
            <person name="Tang H."/>
            <person name="Rombauts S."/>
            <person name="Zhao P.X."/>
            <person name="Zhou P."/>
            <person name="Barbe V."/>
            <person name="Bardou P."/>
            <person name="Bechner M."/>
            <person name="Bellec A."/>
            <person name="Berger A."/>
            <person name="Berges H."/>
            <person name="Bidwell S."/>
            <person name="Bisseling T."/>
            <person name="Choisne N."/>
            <person name="Couloux A."/>
            <person name="Denny R."/>
            <person name="Deshpande S."/>
            <person name="Dai X."/>
            <person name="Doyle J.J."/>
            <person name="Dudez A.M."/>
            <person name="Farmer A.D."/>
            <person name="Fouteau S."/>
            <person name="Franken C."/>
            <person name="Gibelin C."/>
            <person name="Gish J."/>
            <person name="Goldstein S."/>
            <person name="Gonzalez A.J."/>
            <person name="Green P.J."/>
            <person name="Hallab A."/>
            <person name="Hartog M."/>
            <person name="Hua A."/>
            <person name="Humphray S.J."/>
            <person name="Jeong D.H."/>
            <person name="Jing Y."/>
            <person name="Jocker A."/>
            <person name="Kenton S.M."/>
            <person name="Kim D.J."/>
            <person name="Klee K."/>
            <person name="Lai H."/>
            <person name="Lang C."/>
            <person name="Lin S."/>
            <person name="Macmil S.L."/>
            <person name="Magdelenat G."/>
            <person name="Matthews L."/>
            <person name="McCorrison J."/>
            <person name="Monaghan E.L."/>
            <person name="Mun J.H."/>
            <person name="Najar F.Z."/>
            <person name="Nicholson C."/>
            <person name="Noirot C."/>
            <person name="O'Bleness M."/>
            <person name="Paule C.R."/>
            <person name="Poulain J."/>
            <person name="Prion F."/>
            <person name="Qin B."/>
            <person name="Qu C."/>
            <person name="Retzel E.F."/>
            <person name="Riddle C."/>
            <person name="Sallet E."/>
            <person name="Samain S."/>
            <person name="Samson N."/>
            <person name="Sanders I."/>
            <person name="Saurat O."/>
            <person name="Scarpelli C."/>
            <person name="Schiex T."/>
            <person name="Segurens B."/>
            <person name="Severin A.J."/>
            <person name="Sherrier D.J."/>
            <person name="Shi R."/>
            <person name="Sims S."/>
            <person name="Singer S.R."/>
            <person name="Sinharoy S."/>
            <person name="Sterck L."/>
            <person name="Viollet A."/>
            <person name="Wang B.B."/>
            <person name="Wang K."/>
            <person name="Wang M."/>
            <person name="Wang X."/>
            <person name="Warfsmann J."/>
            <person name="Weissenbach J."/>
            <person name="White D.D."/>
            <person name="White J.D."/>
            <person name="Wiley G.B."/>
            <person name="Wincker P."/>
            <person name="Xing Y."/>
            <person name="Yang L."/>
            <person name="Yao Z."/>
            <person name="Ying F."/>
            <person name="Zhai J."/>
            <person name="Zhou L."/>
            <person name="Zuber A."/>
            <person name="Denarie J."/>
            <person name="Dixon R.A."/>
            <person name="May G.D."/>
            <person name="Schwartz D.C."/>
            <person name="Rogers J."/>
            <person name="Quetier F."/>
            <person name="Town C.D."/>
            <person name="Roe B.A."/>
        </authorList>
    </citation>
    <scope>NUCLEOTIDE SEQUENCE [LARGE SCALE GENOMIC DNA]</scope>
    <source>
        <strain evidence="1">A17</strain>
        <strain evidence="2 3">cv. Jemalong A17</strain>
    </source>
</reference>
<proteinExistence type="predicted"/>